<dbReference type="InterPro" id="IPR003959">
    <property type="entry name" value="ATPase_AAA_core"/>
</dbReference>
<evidence type="ECO:0000259" key="3">
    <source>
        <dbReference type="Pfam" id="PF20469"/>
    </source>
</evidence>
<evidence type="ECO:0000259" key="2">
    <source>
        <dbReference type="Pfam" id="PF13304"/>
    </source>
</evidence>
<dbReference type="GO" id="GO:0005524">
    <property type="term" value="F:ATP binding"/>
    <property type="evidence" value="ECO:0007669"/>
    <property type="project" value="InterPro"/>
</dbReference>
<reference evidence="4 5" key="1">
    <citation type="submission" date="2018-01" db="EMBL/GenBank/DDBJ databases">
        <authorList>
            <person name="Gaut B.S."/>
            <person name="Morton B.R."/>
            <person name="Clegg M.T."/>
            <person name="Duvall M.R."/>
        </authorList>
    </citation>
    <scope>NUCLEOTIDE SEQUENCE [LARGE SCALE GENOMIC DNA]</scope>
    <source>
        <strain evidence="4">Cupriavidus taiwanensis cmp 52</strain>
    </source>
</reference>
<gene>
    <name evidence="4" type="ORF">CBM2634_U70015</name>
</gene>
<name>A0A375JGB7_9BURK</name>
<dbReference type="PANTHER" id="PTHR43581">
    <property type="entry name" value="ATP/GTP PHOSPHATASE"/>
    <property type="match status" value="1"/>
</dbReference>
<evidence type="ECO:0000259" key="1">
    <source>
        <dbReference type="Pfam" id="PF13175"/>
    </source>
</evidence>
<dbReference type="Pfam" id="PF13175">
    <property type="entry name" value="AAA_15"/>
    <property type="match status" value="1"/>
</dbReference>
<dbReference type="GO" id="GO:0016887">
    <property type="term" value="F:ATP hydrolysis activity"/>
    <property type="evidence" value="ECO:0007669"/>
    <property type="project" value="InterPro"/>
</dbReference>
<dbReference type="Gene3D" id="3.40.50.300">
    <property type="entry name" value="P-loop containing nucleotide triphosphate hydrolases"/>
    <property type="match status" value="1"/>
</dbReference>
<accession>A0A375JGB7</accession>
<dbReference type="EMBL" id="OVTA01000136">
    <property type="protein sequence ID" value="SPS03053.1"/>
    <property type="molecule type" value="Genomic_DNA"/>
</dbReference>
<dbReference type="Proteomes" id="UP000256805">
    <property type="component" value="Unassembled WGS sequence"/>
</dbReference>
<proteinExistence type="predicted"/>
<dbReference type="InterPro" id="IPR027417">
    <property type="entry name" value="P-loop_NTPase"/>
</dbReference>
<dbReference type="SUPFAM" id="SSF52540">
    <property type="entry name" value="P-loop containing nucleoside triphosphate hydrolases"/>
    <property type="match status" value="1"/>
</dbReference>
<dbReference type="PANTHER" id="PTHR43581:SF4">
    <property type="entry name" value="ATP_GTP PHOSPHATASE"/>
    <property type="match status" value="1"/>
</dbReference>
<dbReference type="InterPro" id="IPR034139">
    <property type="entry name" value="TOPRIM_OLD"/>
</dbReference>
<organism evidence="4 5">
    <name type="scientific">Cupriavidus taiwanensis</name>
    <dbReference type="NCBI Taxonomy" id="164546"/>
    <lineage>
        <taxon>Bacteria</taxon>
        <taxon>Pseudomonadati</taxon>
        <taxon>Pseudomonadota</taxon>
        <taxon>Betaproteobacteria</taxon>
        <taxon>Burkholderiales</taxon>
        <taxon>Burkholderiaceae</taxon>
        <taxon>Cupriavidus</taxon>
    </lineage>
</organism>
<evidence type="ECO:0000313" key="5">
    <source>
        <dbReference type="Proteomes" id="UP000256805"/>
    </source>
</evidence>
<feature type="domain" description="OLD protein-like TOPRIM" evidence="3">
    <location>
        <begin position="365"/>
        <end position="429"/>
    </location>
</feature>
<dbReference type="Pfam" id="PF20469">
    <property type="entry name" value="OLD-like_TOPRIM"/>
    <property type="match status" value="1"/>
</dbReference>
<dbReference type="AlphaFoldDB" id="A0A375JGB7"/>
<feature type="domain" description="Endonuclease GajA/Old nuclease/RecF-like AAA" evidence="1">
    <location>
        <begin position="1"/>
        <end position="52"/>
    </location>
</feature>
<protein>
    <submittedName>
        <fullName evidence="4">Uncharacterized protein</fullName>
    </submittedName>
</protein>
<dbReference type="InterPro" id="IPR041685">
    <property type="entry name" value="AAA_GajA/Old/RecF-like"/>
</dbReference>
<dbReference type="InterPro" id="IPR051396">
    <property type="entry name" value="Bact_Antivir_Def_Nuclease"/>
</dbReference>
<evidence type="ECO:0000313" key="4">
    <source>
        <dbReference type="EMBL" id="SPS03053.1"/>
    </source>
</evidence>
<dbReference type="Pfam" id="PF13304">
    <property type="entry name" value="AAA_21"/>
    <property type="match status" value="1"/>
</dbReference>
<sequence length="567" mass="61263">MLIKALFVRNFRGIKHLDWYPGPGLNCLIGHGDGGKTTVLDALELVLAERHNANFDDLDFYGGSTAEPITIGVVLTGVPADFKRDDKYGLSLSGWGPNGWAEEPSESNGIEAALTLRLTVDSTLEPKWSIFVRRSGQEDLSKSIAFPDRKLFGTARLGTYSDRHLSWGRGSSLQQVGAHPEQLPSTLNALARDARKNFGAAASGAFAETLKVVKPDIKKLGVRLSGELQANIDRAALSLNASGVSLHDGDVPLRCAGTGSARLAVAALQSAQAANRQFLLVDELEFGLEPHRISLLVSHLRQRTAASGQAFLTTHSPVVLREVRFGEVHVCKRNGSGKLTIMQACDGEPVSLESRRYVRDKGEALLARSVLVCEGQTEVALLKGFASTCSPDFQSLGVVFQDGGGDEAYKVALHFAKMGYRTALLTDSDKPLPKGVDSELAANCVRHFSWGNGKCTEVELFTGTSLSLRQSLLKLIAEDVEERRLLGEFGGAVARSNLTLQDALDCLADDNLCISVGTQANHKKWIKTNFDLCFRVGEKVLGQVPLVETSGTCLKHVSDLSAWMNHA</sequence>
<feature type="domain" description="ATPase AAA-type core" evidence="2">
    <location>
        <begin position="247"/>
        <end position="320"/>
    </location>
</feature>